<keyword evidence="1" id="KW-0812">Transmembrane</keyword>
<evidence type="ECO:0000313" key="4">
    <source>
        <dbReference type="Proteomes" id="UP000616201"/>
    </source>
</evidence>
<dbReference type="Pfam" id="PF14351">
    <property type="entry name" value="DUF4401"/>
    <property type="match status" value="1"/>
</dbReference>
<dbReference type="InterPro" id="IPR025513">
    <property type="entry name" value="DUF4401"/>
</dbReference>
<feature type="transmembrane region" description="Helical" evidence="1">
    <location>
        <begin position="291"/>
        <end position="314"/>
    </location>
</feature>
<name>A0A928V189_9SPHI</name>
<evidence type="ECO:0000256" key="1">
    <source>
        <dbReference type="SAM" id="Phobius"/>
    </source>
</evidence>
<dbReference type="Proteomes" id="UP000616201">
    <property type="component" value="Unassembled WGS sequence"/>
</dbReference>
<sequence>MKTREEIDEILSTIQATSSRTLQFDEEAIYAEYQRDKDDQSLSIKIMTILGGILACISFVGFILIAGLYDSEMGMLLFGGICLVASLLVSKSSDKIILDTIGISAFIIGFVLIGIGLSGMDVDKNLIILSILLTSLATFSLSRNYILTFLSTLVINGSILFFCILNDEVVLVQAYLSLLAAGIAFIFLNEAKCLAASPAISKRYEPVRIASLFSIICVSLFLSINGLEEIAQKYIIASSVFIIIVILYVMSIVLKKLSINDQSGKLTIYGLTILLLLPTLLYPAISGAFLMILLSFMVSYRTGFFLGIISFIYFIGQYYYDLNFTLLTKSILLFCSGILFLLLYYFTSKKSSKNG</sequence>
<keyword evidence="1" id="KW-1133">Transmembrane helix</keyword>
<feature type="transmembrane region" description="Helical" evidence="1">
    <location>
        <begin position="326"/>
        <end position="346"/>
    </location>
</feature>
<accession>A0A928V189</accession>
<feature type="transmembrane region" description="Helical" evidence="1">
    <location>
        <begin position="170"/>
        <end position="188"/>
    </location>
</feature>
<feature type="domain" description="DUF4401" evidence="2">
    <location>
        <begin position="42"/>
        <end position="348"/>
    </location>
</feature>
<feature type="transmembrane region" description="Helical" evidence="1">
    <location>
        <begin position="233"/>
        <end position="254"/>
    </location>
</feature>
<feature type="transmembrane region" description="Helical" evidence="1">
    <location>
        <begin position="266"/>
        <end position="285"/>
    </location>
</feature>
<feature type="transmembrane region" description="Helical" evidence="1">
    <location>
        <begin position="146"/>
        <end position="164"/>
    </location>
</feature>
<proteinExistence type="predicted"/>
<dbReference type="AlphaFoldDB" id="A0A928V189"/>
<feature type="transmembrane region" description="Helical" evidence="1">
    <location>
        <begin position="44"/>
        <end position="67"/>
    </location>
</feature>
<keyword evidence="1" id="KW-0472">Membrane</keyword>
<feature type="transmembrane region" description="Helical" evidence="1">
    <location>
        <begin position="209"/>
        <end position="227"/>
    </location>
</feature>
<keyword evidence="4" id="KW-1185">Reference proteome</keyword>
<gene>
    <name evidence="3" type="ORF">C4F49_15720</name>
</gene>
<comment type="caution">
    <text evidence="3">The sequence shown here is derived from an EMBL/GenBank/DDBJ whole genome shotgun (WGS) entry which is preliminary data.</text>
</comment>
<evidence type="ECO:0000313" key="3">
    <source>
        <dbReference type="EMBL" id="MBE8715131.1"/>
    </source>
</evidence>
<feature type="transmembrane region" description="Helical" evidence="1">
    <location>
        <begin position="73"/>
        <end position="89"/>
    </location>
</feature>
<protein>
    <submittedName>
        <fullName evidence="3">DUF4401 domain-containing protein</fullName>
    </submittedName>
</protein>
<dbReference type="RefSeq" id="WP_196936982.1">
    <property type="nucleotide sequence ID" value="NZ_MU158698.1"/>
</dbReference>
<organism evidence="3 4">
    <name type="scientific">Sphingobacterium hungaricum</name>
    <dbReference type="NCBI Taxonomy" id="2082723"/>
    <lineage>
        <taxon>Bacteria</taxon>
        <taxon>Pseudomonadati</taxon>
        <taxon>Bacteroidota</taxon>
        <taxon>Sphingobacteriia</taxon>
        <taxon>Sphingobacteriales</taxon>
        <taxon>Sphingobacteriaceae</taxon>
        <taxon>Sphingobacterium</taxon>
    </lineage>
</organism>
<dbReference type="EMBL" id="PRDK01000009">
    <property type="protein sequence ID" value="MBE8715131.1"/>
    <property type="molecule type" value="Genomic_DNA"/>
</dbReference>
<evidence type="ECO:0000259" key="2">
    <source>
        <dbReference type="Pfam" id="PF14351"/>
    </source>
</evidence>
<reference evidence="3" key="1">
    <citation type="submission" date="2018-02" db="EMBL/GenBank/DDBJ databases">
        <authorList>
            <person name="Vasarhelyi B.M."/>
            <person name="Deshmukh S."/>
            <person name="Balint B."/>
            <person name="Kukolya J."/>
        </authorList>
    </citation>
    <scope>NUCLEOTIDE SEQUENCE</scope>
    <source>
        <strain evidence="3">KB22</strain>
    </source>
</reference>
<feature type="transmembrane region" description="Helical" evidence="1">
    <location>
        <begin position="96"/>
        <end position="119"/>
    </location>
</feature>